<dbReference type="HOGENOM" id="CLU_1989656_0_0_11"/>
<evidence type="ECO:0000313" key="2">
    <source>
        <dbReference type="Proteomes" id="UP000027178"/>
    </source>
</evidence>
<name>A0A066YLD2_9ACTN</name>
<proteinExistence type="predicted"/>
<dbReference type="AlphaFoldDB" id="A0A066YLD2"/>
<sequence length="125" mass="13135">MTYTLGHLTGTLRAGGSTDFDLYVDAGSTVALAQQARVSYDFDGNGTVDRTETYRYFATDPVPGWERYGATAAGLQSSTGGPLANLSNGTVRIEVWPALGSAPAQLRTGATQSQGNASVLRLPFD</sequence>
<evidence type="ECO:0000313" key="1">
    <source>
        <dbReference type="EMBL" id="KDN80704.1"/>
    </source>
</evidence>
<dbReference type="Proteomes" id="UP000027178">
    <property type="component" value="Unassembled WGS sequence"/>
</dbReference>
<dbReference type="PATRIC" id="fig|1348663.4.peg.7233"/>
<accession>A0A066YLD2</accession>
<comment type="caution">
    <text evidence="1">The sequence shown here is derived from an EMBL/GenBank/DDBJ whole genome shotgun (WGS) entry which is preliminary data.</text>
</comment>
<protein>
    <submittedName>
        <fullName evidence="1">Putative glycoside hydrolase</fullName>
    </submittedName>
</protein>
<keyword evidence="1" id="KW-0378">Hydrolase</keyword>
<dbReference type="GO" id="GO:0016787">
    <property type="term" value="F:hydrolase activity"/>
    <property type="evidence" value="ECO:0007669"/>
    <property type="project" value="UniProtKB-KW"/>
</dbReference>
<gene>
    <name evidence="1" type="ORF">KCH_74840</name>
</gene>
<dbReference type="eggNOG" id="COG5498">
    <property type="taxonomic scope" value="Bacteria"/>
</dbReference>
<organism evidence="1 2">
    <name type="scientific">Kitasatospora cheerisanensis KCTC 2395</name>
    <dbReference type="NCBI Taxonomy" id="1348663"/>
    <lineage>
        <taxon>Bacteria</taxon>
        <taxon>Bacillati</taxon>
        <taxon>Actinomycetota</taxon>
        <taxon>Actinomycetes</taxon>
        <taxon>Kitasatosporales</taxon>
        <taxon>Streptomycetaceae</taxon>
        <taxon>Kitasatospora</taxon>
    </lineage>
</organism>
<dbReference type="EMBL" id="JNBY01000162">
    <property type="protein sequence ID" value="KDN80704.1"/>
    <property type="molecule type" value="Genomic_DNA"/>
</dbReference>
<keyword evidence="2" id="KW-1185">Reference proteome</keyword>
<reference evidence="1 2" key="1">
    <citation type="submission" date="2014-05" db="EMBL/GenBank/DDBJ databases">
        <title>Draft Genome Sequence of Kitasatospora cheerisanensis KCTC 2395.</title>
        <authorList>
            <person name="Nam D.H."/>
        </authorList>
    </citation>
    <scope>NUCLEOTIDE SEQUENCE [LARGE SCALE GENOMIC DNA]</scope>
    <source>
        <strain evidence="1 2">KCTC 2395</strain>
    </source>
</reference>
<dbReference type="RefSeq" id="WP_341865461.1">
    <property type="nucleotide sequence ID" value="NZ_KK853997.1"/>
</dbReference>